<sequence>MNAVAPIRTPPGRAGRQHLLHRLAVAARGADLLEKKLRILRTEHQRLLQAEEACSAAWRERLGEAETWLSRGLVLSGEHALYSAAAGLAPADVTVGWTASMGVRRPSGISCTVPARPPSAATPGNTALVHAEAAYRQAVRAAADHACARAAARIVGAEVASTSRRVRALRRHWIPRLQEALAHVDLALEQSEHEDSVRRRWAAQVLKGMEWPPERDGPSADRSARR</sequence>
<gene>
    <name evidence="5" type="ORF">SAMN02787118_114232</name>
</gene>
<organism evidence="5 6">
    <name type="scientific">Streptomyces mirabilis</name>
    <dbReference type="NCBI Taxonomy" id="68239"/>
    <lineage>
        <taxon>Bacteria</taxon>
        <taxon>Bacillati</taxon>
        <taxon>Actinomycetota</taxon>
        <taxon>Actinomycetes</taxon>
        <taxon>Kitasatosporales</taxon>
        <taxon>Streptomycetaceae</taxon>
        <taxon>Streptomyces</taxon>
    </lineage>
</organism>
<evidence type="ECO:0000313" key="5">
    <source>
        <dbReference type="EMBL" id="SFF99450.1"/>
    </source>
</evidence>
<dbReference type="Gene3D" id="1.10.287.3240">
    <property type="match status" value="1"/>
</dbReference>
<comment type="similarity">
    <text evidence="1">Belongs to the V-ATPase D subunit family.</text>
</comment>
<dbReference type="GO" id="GO:0046961">
    <property type="term" value="F:proton-transporting ATPase activity, rotational mechanism"/>
    <property type="evidence" value="ECO:0007669"/>
    <property type="project" value="InterPro"/>
</dbReference>
<keyword evidence="3" id="KW-0406">Ion transport</keyword>
<dbReference type="AlphaFoldDB" id="A0A1I2N8K8"/>
<evidence type="ECO:0000256" key="1">
    <source>
        <dbReference type="ARBA" id="ARBA00005850"/>
    </source>
</evidence>
<evidence type="ECO:0000313" key="6">
    <source>
        <dbReference type="Proteomes" id="UP000181942"/>
    </source>
</evidence>
<dbReference type="Pfam" id="PF01813">
    <property type="entry name" value="ATP-synt_D"/>
    <property type="match status" value="1"/>
</dbReference>
<dbReference type="InterPro" id="IPR002699">
    <property type="entry name" value="V_ATPase_D"/>
</dbReference>
<feature type="region of interest" description="Disordered" evidence="4">
    <location>
        <begin position="206"/>
        <end position="226"/>
    </location>
</feature>
<evidence type="ECO:0000256" key="3">
    <source>
        <dbReference type="ARBA" id="ARBA00023065"/>
    </source>
</evidence>
<dbReference type="Proteomes" id="UP000181942">
    <property type="component" value="Unassembled WGS sequence"/>
</dbReference>
<keyword evidence="2" id="KW-0813">Transport</keyword>
<feature type="compositionally biased region" description="Basic and acidic residues" evidence="4">
    <location>
        <begin position="212"/>
        <end position="226"/>
    </location>
</feature>
<proteinExistence type="inferred from homology"/>
<name>A0A1I2N8K8_9ACTN</name>
<dbReference type="EMBL" id="FONR01000014">
    <property type="protein sequence ID" value="SFF99450.1"/>
    <property type="molecule type" value="Genomic_DNA"/>
</dbReference>
<reference evidence="5 6" key="1">
    <citation type="submission" date="2016-10" db="EMBL/GenBank/DDBJ databases">
        <authorList>
            <person name="de Groot N.N."/>
        </authorList>
    </citation>
    <scope>NUCLEOTIDE SEQUENCE [LARGE SCALE GENOMIC DNA]</scope>
    <source>
        <strain evidence="5 6">OK461</strain>
    </source>
</reference>
<evidence type="ECO:0000256" key="2">
    <source>
        <dbReference type="ARBA" id="ARBA00022448"/>
    </source>
</evidence>
<protein>
    <submittedName>
        <fullName evidence="5">V/A-type H+-transporting ATPase subunit D</fullName>
    </submittedName>
</protein>
<evidence type="ECO:0000256" key="4">
    <source>
        <dbReference type="SAM" id="MobiDB-lite"/>
    </source>
</evidence>
<accession>A0A1I2N8K8</accession>